<protein>
    <recommendedName>
        <fullName evidence="5">Entry exclusion lipoprotein TrbK</fullName>
    </recommendedName>
</protein>
<accession>A0A081N7E1</accession>
<evidence type="ECO:0000313" key="3">
    <source>
        <dbReference type="EMBL" id="KEQ14364.1"/>
    </source>
</evidence>
<dbReference type="EMBL" id="JOKG01000002">
    <property type="protein sequence ID" value="KEQ14364.1"/>
    <property type="molecule type" value="Genomic_DNA"/>
</dbReference>
<feature type="compositionally biased region" description="Basic and acidic residues" evidence="1">
    <location>
        <begin position="63"/>
        <end position="76"/>
    </location>
</feature>
<dbReference type="AlphaFoldDB" id="A0A081N7E1"/>
<proteinExistence type="predicted"/>
<evidence type="ECO:0000256" key="1">
    <source>
        <dbReference type="SAM" id="MobiDB-lite"/>
    </source>
</evidence>
<evidence type="ECO:0000256" key="2">
    <source>
        <dbReference type="SAM" id="SignalP"/>
    </source>
</evidence>
<evidence type="ECO:0000313" key="4">
    <source>
        <dbReference type="Proteomes" id="UP000028006"/>
    </source>
</evidence>
<feature type="region of interest" description="Disordered" evidence="1">
    <location>
        <begin position="63"/>
        <end position="104"/>
    </location>
</feature>
<sequence>MRILSKYNVRFCSLVLNAFLLVLGGCATDFSDLDEPEAKKEKCPENWCKEQTLDDAITIEQKRNENKRLKSKRSDGKPVPGIYHPLTHWPVHRTESEKRRTGWH</sequence>
<dbReference type="PROSITE" id="PS51257">
    <property type="entry name" value="PROKAR_LIPOPROTEIN"/>
    <property type="match status" value="1"/>
</dbReference>
<reference evidence="3 4" key="1">
    <citation type="submission" date="2014-06" db="EMBL/GenBank/DDBJ databases">
        <title>Whole Genome Sequences of Three Symbiotic Endozoicomonas Bacteria.</title>
        <authorList>
            <person name="Neave M.J."/>
            <person name="Apprill A."/>
            <person name="Voolstra C.R."/>
        </authorList>
    </citation>
    <scope>NUCLEOTIDE SEQUENCE [LARGE SCALE GENOMIC DNA]</scope>
    <source>
        <strain evidence="3 4">LMG 24815</strain>
    </source>
</reference>
<gene>
    <name evidence="3" type="ORF">GZ77_08220</name>
</gene>
<feature type="signal peptide" evidence="2">
    <location>
        <begin position="1"/>
        <end position="27"/>
    </location>
</feature>
<organism evidence="3 4">
    <name type="scientific">Endozoicomonas montiporae</name>
    <dbReference type="NCBI Taxonomy" id="1027273"/>
    <lineage>
        <taxon>Bacteria</taxon>
        <taxon>Pseudomonadati</taxon>
        <taxon>Pseudomonadota</taxon>
        <taxon>Gammaproteobacteria</taxon>
        <taxon>Oceanospirillales</taxon>
        <taxon>Endozoicomonadaceae</taxon>
        <taxon>Endozoicomonas</taxon>
    </lineage>
</organism>
<keyword evidence="4" id="KW-1185">Reference proteome</keyword>
<dbReference type="Proteomes" id="UP000028006">
    <property type="component" value="Unassembled WGS sequence"/>
</dbReference>
<keyword evidence="2" id="KW-0732">Signal</keyword>
<evidence type="ECO:0008006" key="5">
    <source>
        <dbReference type="Google" id="ProtNLM"/>
    </source>
</evidence>
<feature type="compositionally biased region" description="Basic and acidic residues" evidence="1">
    <location>
        <begin position="92"/>
        <end position="104"/>
    </location>
</feature>
<dbReference type="RefSeq" id="WP_034874209.1">
    <property type="nucleotide sequence ID" value="NZ_JOKG01000002.1"/>
</dbReference>
<name>A0A081N7E1_9GAMM</name>
<feature type="chain" id="PRO_5001760574" description="Entry exclusion lipoprotein TrbK" evidence="2">
    <location>
        <begin position="28"/>
        <end position="104"/>
    </location>
</feature>
<comment type="caution">
    <text evidence="3">The sequence shown here is derived from an EMBL/GenBank/DDBJ whole genome shotgun (WGS) entry which is preliminary data.</text>
</comment>